<feature type="transmembrane region" description="Helical" evidence="1">
    <location>
        <begin position="15"/>
        <end position="45"/>
    </location>
</feature>
<keyword evidence="1" id="KW-0812">Transmembrane</keyword>
<dbReference type="EMBL" id="AYZQ01000002">
    <property type="protein sequence ID" value="KRM71969.1"/>
    <property type="molecule type" value="Genomic_DNA"/>
</dbReference>
<dbReference type="PATRIC" id="fig|1423727.3.peg.956"/>
<keyword evidence="3" id="KW-1185">Reference proteome</keyword>
<name>A0A0R2AWZ5_9LACO</name>
<gene>
    <name evidence="2" type="ORF">FC34_GL000950</name>
</gene>
<keyword evidence="1" id="KW-0472">Membrane</keyword>
<organism evidence="2 3">
    <name type="scientific">Lacticaseibacillus brantae DSM 23927</name>
    <dbReference type="NCBI Taxonomy" id="1423727"/>
    <lineage>
        <taxon>Bacteria</taxon>
        <taxon>Bacillati</taxon>
        <taxon>Bacillota</taxon>
        <taxon>Bacilli</taxon>
        <taxon>Lactobacillales</taxon>
        <taxon>Lactobacillaceae</taxon>
        <taxon>Lacticaseibacillus</taxon>
    </lineage>
</organism>
<accession>A0A0R2AWZ5</accession>
<dbReference type="AlphaFoldDB" id="A0A0R2AWZ5"/>
<evidence type="ECO:0000313" key="2">
    <source>
        <dbReference type="EMBL" id="KRM71969.1"/>
    </source>
</evidence>
<dbReference type="Proteomes" id="UP000051672">
    <property type="component" value="Unassembled WGS sequence"/>
</dbReference>
<proteinExistence type="predicted"/>
<protein>
    <submittedName>
        <fullName evidence="2">Uncharacterized protein</fullName>
    </submittedName>
</protein>
<sequence>MILVKALPWIKSAAVVVWLSLFVHVILLPFSLIAVGSIGALLLVLTTVQIVLQQRLTGRAVPQTSTGFKWGVTGAFVALVVALHYSPSVMVSSVLATVFIAIILAPIFFGRKRQA</sequence>
<feature type="transmembrane region" description="Helical" evidence="1">
    <location>
        <begin position="91"/>
        <end position="109"/>
    </location>
</feature>
<comment type="caution">
    <text evidence="2">The sequence shown here is derived from an EMBL/GenBank/DDBJ whole genome shotgun (WGS) entry which is preliminary data.</text>
</comment>
<keyword evidence="1" id="KW-1133">Transmembrane helix</keyword>
<evidence type="ECO:0000256" key="1">
    <source>
        <dbReference type="SAM" id="Phobius"/>
    </source>
</evidence>
<feature type="transmembrane region" description="Helical" evidence="1">
    <location>
        <begin position="66"/>
        <end position="85"/>
    </location>
</feature>
<reference evidence="2 3" key="1">
    <citation type="journal article" date="2015" name="Genome Announc.">
        <title>Expanding the biotechnology potential of lactobacilli through comparative genomics of 213 strains and associated genera.</title>
        <authorList>
            <person name="Sun Z."/>
            <person name="Harris H.M."/>
            <person name="McCann A."/>
            <person name="Guo C."/>
            <person name="Argimon S."/>
            <person name="Zhang W."/>
            <person name="Yang X."/>
            <person name="Jeffery I.B."/>
            <person name="Cooney J.C."/>
            <person name="Kagawa T.F."/>
            <person name="Liu W."/>
            <person name="Song Y."/>
            <person name="Salvetti E."/>
            <person name="Wrobel A."/>
            <person name="Rasinkangas P."/>
            <person name="Parkhill J."/>
            <person name="Rea M.C."/>
            <person name="O'Sullivan O."/>
            <person name="Ritari J."/>
            <person name="Douillard F.P."/>
            <person name="Paul Ross R."/>
            <person name="Yang R."/>
            <person name="Briner A.E."/>
            <person name="Felis G.E."/>
            <person name="de Vos W.M."/>
            <person name="Barrangou R."/>
            <person name="Klaenhammer T.R."/>
            <person name="Caufield P.W."/>
            <person name="Cui Y."/>
            <person name="Zhang H."/>
            <person name="O'Toole P.W."/>
        </authorList>
    </citation>
    <scope>NUCLEOTIDE SEQUENCE [LARGE SCALE GENOMIC DNA]</scope>
    <source>
        <strain evidence="2 3">DSM 23927</strain>
    </source>
</reference>
<evidence type="ECO:0000313" key="3">
    <source>
        <dbReference type="Proteomes" id="UP000051672"/>
    </source>
</evidence>